<keyword evidence="8" id="KW-1278">Translocase</keyword>
<evidence type="ECO:0000313" key="18">
    <source>
        <dbReference type="Proteomes" id="UP000216024"/>
    </source>
</evidence>
<evidence type="ECO:0000259" key="15">
    <source>
        <dbReference type="PROSITE" id="PS51379"/>
    </source>
</evidence>
<dbReference type="GO" id="GO:0005506">
    <property type="term" value="F:iron ion binding"/>
    <property type="evidence" value="ECO:0007669"/>
    <property type="project" value="InterPro"/>
</dbReference>
<evidence type="ECO:0000259" key="14">
    <source>
        <dbReference type="PROSITE" id="PS51085"/>
    </source>
</evidence>
<organism evidence="17 18">
    <name type="scientific">Anaeromicrobium sediminis</name>
    <dbReference type="NCBI Taxonomy" id="1478221"/>
    <lineage>
        <taxon>Bacteria</taxon>
        <taxon>Bacillati</taxon>
        <taxon>Bacillota</taxon>
        <taxon>Clostridia</taxon>
        <taxon>Peptostreptococcales</taxon>
        <taxon>Thermotaleaceae</taxon>
        <taxon>Anaeromicrobium</taxon>
    </lineage>
</organism>
<dbReference type="PROSITE" id="PS00198">
    <property type="entry name" value="4FE4S_FER_1"/>
    <property type="match status" value="1"/>
</dbReference>
<reference evidence="17 18" key="1">
    <citation type="submission" date="2017-06" db="EMBL/GenBank/DDBJ databases">
        <title>Draft genome sequence of anaerobic fermentative bacterium Anaeromicrobium sediminis DY2726D isolated from West Pacific Ocean sediments.</title>
        <authorList>
            <person name="Zeng X."/>
        </authorList>
    </citation>
    <scope>NUCLEOTIDE SEQUENCE [LARGE SCALE GENOMIC DNA]</scope>
    <source>
        <strain evidence="17 18">DY2726D</strain>
    </source>
</reference>
<evidence type="ECO:0000256" key="13">
    <source>
        <dbReference type="ARBA" id="ARBA00034078"/>
    </source>
</evidence>
<dbReference type="InterPro" id="IPR036010">
    <property type="entry name" value="2Fe-2S_ferredoxin-like_sf"/>
</dbReference>
<keyword evidence="4" id="KW-0004">4Fe-4S</keyword>
<dbReference type="Gene3D" id="3.40.50.1780">
    <property type="match status" value="1"/>
</dbReference>
<dbReference type="PANTHER" id="PTHR11615">
    <property type="entry name" value="NITRATE, FORMATE, IRON DEHYDROGENASE"/>
    <property type="match status" value="1"/>
</dbReference>
<keyword evidence="18" id="KW-1185">Reference proteome</keyword>
<dbReference type="SUPFAM" id="SSF53920">
    <property type="entry name" value="Fe-only hydrogenase"/>
    <property type="match status" value="1"/>
</dbReference>
<dbReference type="InterPro" id="IPR050340">
    <property type="entry name" value="Cytosolic_Fe-S_CAF"/>
</dbReference>
<dbReference type="PROSITE" id="PS51839">
    <property type="entry name" value="4FE4S_HC3"/>
    <property type="match status" value="1"/>
</dbReference>
<dbReference type="InterPro" id="IPR049830">
    <property type="entry name" value="HndD"/>
</dbReference>
<evidence type="ECO:0000256" key="10">
    <source>
        <dbReference type="ARBA" id="ARBA00023014"/>
    </source>
</evidence>
<feature type="domain" description="4Fe-4S ferredoxin-type" evidence="15">
    <location>
        <begin position="139"/>
        <end position="169"/>
    </location>
</feature>
<sequence length="587" mass="65124">MEKVTLTIDNIKVSVPKDYTVLEAAKEANIDIPTLCYLKEVNEVGACRMCIVEVKGARALQAACVHPVSDGMEIKTNTKKVRDARRSTLELILSNHNRECLTCVRNKSCELQSLSEELGIRDIPYGGAKVEGTIDSISHSIVRDSSKCILCGRCVNTCKKVQEIGVLDFVNRGFDTQVAPAFDVSMMDAPCIYCGQCIVACPVAALREKDDIEKVWDAISDEDTFVVAQTAPAVRAALGEEFGYEIGTRVTGKMVASLRRLGFDRVFDTNFGADLTIMEEGHELLDRIKNNGVLPMITSCSPGWIRYCEFNHPDILENLSTCKSPHQMMGAIIKSYFANKKGLNPKKIFVVSIMPCTSKKTEAMRAEMNVNGLRDVDAVLTTRELGRMIKQGRIDFRNLGDEMFDQDLLGEYTGAGVIFGATGGVMEAALRTVAEVLEEKPLEDINFTAVRGIEDIKEAQVNLGGIDVKVAVAHGTKMADKLLQMVKNGEREYHFIEIMGCSGGCVTGGGQPHVPAKKLMDVDVRVERAKALYEEDEILPVRKSHENTMIKKLYKDFLGHPNSHKAHELLHTHYHKREKYPKDKVMK</sequence>
<dbReference type="Proteomes" id="UP000216024">
    <property type="component" value="Unassembled WGS sequence"/>
</dbReference>
<dbReference type="GO" id="GO:0051537">
    <property type="term" value="F:2 iron, 2 sulfur cluster binding"/>
    <property type="evidence" value="ECO:0007669"/>
    <property type="project" value="UniProtKB-KW"/>
</dbReference>
<dbReference type="GO" id="GO:0008137">
    <property type="term" value="F:NADH dehydrogenase (ubiquinone) activity"/>
    <property type="evidence" value="ECO:0007669"/>
    <property type="project" value="InterPro"/>
</dbReference>
<keyword evidence="6" id="KW-0479">Metal-binding</keyword>
<dbReference type="InterPro" id="IPR013352">
    <property type="entry name" value="Fe_hydrogenase_subset"/>
</dbReference>
<dbReference type="Gene3D" id="3.30.70.20">
    <property type="match status" value="1"/>
</dbReference>
<comment type="cofactor">
    <cofactor evidence="1">
        <name>[4Fe-4S] cluster</name>
        <dbReference type="ChEBI" id="CHEBI:49883"/>
    </cofactor>
</comment>
<dbReference type="SMART" id="SM00902">
    <property type="entry name" value="Fe_hyd_SSU"/>
    <property type="match status" value="1"/>
</dbReference>
<dbReference type="GO" id="GO:0008901">
    <property type="term" value="F:ferredoxin hydrogenase activity"/>
    <property type="evidence" value="ECO:0007669"/>
    <property type="project" value="InterPro"/>
</dbReference>
<evidence type="ECO:0000256" key="5">
    <source>
        <dbReference type="ARBA" id="ARBA00022714"/>
    </source>
</evidence>
<keyword evidence="5" id="KW-0001">2Fe-2S</keyword>
<name>A0A267MF04_9FIRM</name>
<evidence type="ECO:0000256" key="7">
    <source>
        <dbReference type="ARBA" id="ARBA00022737"/>
    </source>
</evidence>
<dbReference type="InterPro" id="IPR017896">
    <property type="entry name" value="4Fe4S_Fe-S-bd"/>
</dbReference>
<dbReference type="InterPro" id="IPR036991">
    <property type="entry name" value="Fe_hydrogenase_ssu_sf"/>
</dbReference>
<dbReference type="InterPro" id="IPR009016">
    <property type="entry name" value="Fe_hydrogenase"/>
</dbReference>
<dbReference type="AlphaFoldDB" id="A0A267MF04"/>
<evidence type="ECO:0000256" key="12">
    <source>
        <dbReference type="ARBA" id="ARBA00023136"/>
    </source>
</evidence>
<evidence type="ECO:0000256" key="4">
    <source>
        <dbReference type="ARBA" id="ARBA00022485"/>
    </source>
</evidence>
<keyword evidence="9" id="KW-0408">Iron</keyword>
<evidence type="ECO:0000313" key="17">
    <source>
        <dbReference type="EMBL" id="PAB58126.1"/>
    </source>
</evidence>
<feature type="domain" description="2Fe-2S ferredoxin-type" evidence="14">
    <location>
        <begin position="2"/>
        <end position="80"/>
    </location>
</feature>
<keyword evidence="12" id="KW-0472">Membrane</keyword>
<dbReference type="InterPro" id="IPR004108">
    <property type="entry name" value="Fe_hydrogenase_lsu_C"/>
</dbReference>
<dbReference type="OrthoDB" id="9805142at2"/>
<protein>
    <submittedName>
        <fullName evidence="17">Ferredoxin</fullName>
    </submittedName>
</protein>
<feature type="domain" description="4Fe-4S ferredoxin-type" evidence="15">
    <location>
        <begin position="180"/>
        <end position="211"/>
    </location>
</feature>
<evidence type="ECO:0000256" key="9">
    <source>
        <dbReference type="ARBA" id="ARBA00023004"/>
    </source>
</evidence>
<comment type="similarity">
    <text evidence="3">Belongs to the complex I 75 kDa subunit family.</text>
</comment>
<dbReference type="InterPro" id="IPR001041">
    <property type="entry name" value="2Fe-2S_ferredoxin-type"/>
</dbReference>
<evidence type="ECO:0000256" key="6">
    <source>
        <dbReference type="ARBA" id="ARBA00022723"/>
    </source>
</evidence>
<dbReference type="NCBIfam" id="NF040763">
    <property type="entry name" value="FeFe_hydrog_A6"/>
    <property type="match status" value="1"/>
</dbReference>
<dbReference type="Gene3D" id="4.10.260.20">
    <property type="entry name" value="Iron hydrogenase, small subunit"/>
    <property type="match status" value="1"/>
</dbReference>
<keyword evidence="7" id="KW-0677">Repeat</keyword>
<dbReference type="Pfam" id="PF12838">
    <property type="entry name" value="Fer4_7"/>
    <property type="match status" value="1"/>
</dbReference>
<dbReference type="InterPro" id="IPR017900">
    <property type="entry name" value="4Fe4S_Fe_S_CS"/>
</dbReference>
<dbReference type="Gene3D" id="3.40.950.10">
    <property type="entry name" value="Fe-only Hydrogenase (Larger Subunit), Chain L, domain 3"/>
    <property type="match status" value="1"/>
</dbReference>
<evidence type="ECO:0000256" key="11">
    <source>
        <dbReference type="ARBA" id="ARBA00023027"/>
    </source>
</evidence>
<dbReference type="PROSITE" id="PS00641">
    <property type="entry name" value="COMPLEX1_75K_1"/>
    <property type="match status" value="1"/>
</dbReference>
<dbReference type="RefSeq" id="WP_095134879.1">
    <property type="nucleotide sequence ID" value="NZ_NIBG01000019.1"/>
</dbReference>
<dbReference type="InterPro" id="IPR000283">
    <property type="entry name" value="NADH_UbQ_OxRdtase_75kDa_su_CS"/>
</dbReference>
<keyword evidence="10" id="KW-0411">Iron-sulfur</keyword>
<dbReference type="SUPFAM" id="SSF54862">
    <property type="entry name" value="4Fe-4S ferredoxins"/>
    <property type="match status" value="1"/>
</dbReference>
<dbReference type="GO" id="GO:0042773">
    <property type="term" value="P:ATP synthesis coupled electron transport"/>
    <property type="evidence" value="ECO:0007669"/>
    <property type="project" value="InterPro"/>
</dbReference>
<evidence type="ECO:0000256" key="8">
    <source>
        <dbReference type="ARBA" id="ARBA00022967"/>
    </source>
</evidence>
<dbReference type="FunFam" id="3.30.70.20:FF:000035">
    <property type="entry name" value="Iron hydrogenase 1"/>
    <property type="match status" value="1"/>
</dbReference>
<evidence type="ECO:0000259" key="16">
    <source>
        <dbReference type="PROSITE" id="PS51839"/>
    </source>
</evidence>
<dbReference type="InterPro" id="IPR019574">
    <property type="entry name" value="NADH_UbQ_OxRdtase_Gsu_4Fe4S-bd"/>
</dbReference>
<evidence type="ECO:0000256" key="2">
    <source>
        <dbReference type="ARBA" id="ARBA00004370"/>
    </source>
</evidence>
<dbReference type="PROSITE" id="PS51085">
    <property type="entry name" value="2FE2S_FER_2"/>
    <property type="match status" value="1"/>
</dbReference>
<dbReference type="Pfam" id="PF02906">
    <property type="entry name" value="Fe_hyd_lg_C"/>
    <property type="match status" value="1"/>
</dbReference>
<dbReference type="Gene3D" id="3.10.20.740">
    <property type="match status" value="1"/>
</dbReference>
<dbReference type="SUPFAM" id="SSF54292">
    <property type="entry name" value="2Fe-2S ferredoxin-like"/>
    <property type="match status" value="1"/>
</dbReference>
<dbReference type="Pfam" id="PF13510">
    <property type="entry name" value="Fer2_4"/>
    <property type="match status" value="1"/>
</dbReference>
<proteinExistence type="inferred from homology"/>
<comment type="subcellular location">
    <subcellularLocation>
        <location evidence="2">Membrane</location>
    </subcellularLocation>
</comment>
<keyword evidence="11" id="KW-0520">NAD</keyword>
<dbReference type="Pfam" id="PF02256">
    <property type="entry name" value="Fe_hyd_SSU"/>
    <property type="match status" value="1"/>
</dbReference>
<dbReference type="FunFam" id="3.10.20.740:FF:000004">
    <property type="entry name" value="NADH-quinone oxidoreductase"/>
    <property type="match status" value="1"/>
</dbReference>
<dbReference type="Pfam" id="PF10588">
    <property type="entry name" value="NADH-G_4Fe-4S_3"/>
    <property type="match status" value="1"/>
</dbReference>
<dbReference type="SMART" id="SM00929">
    <property type="entry name" value="NADH-G_4Fe-4S_3"/>
    <property type="match status" value="1"/>
</dbReference>
<dbReference type="GO" id="GO:0051539">
    <property type="term" value="F:4 iron, 4 sulfur cluster binding"/>
    <property type="evidence" value="ECO:0007669"/>
    <property type="project" value="UniProtKB-KW"/>
</dbReference>
<dbReference type="GO" id="GO:0016020">
    <property type="term" value="C:membrane"/>
    <property type="evidence" value="ECO:0007669"/>
    <property type="project" value="UniProtKB-SubCell"/>
</dbReference>
<dbReference type="EMBL" id="NIBG01000019">
    <property type="protein sequence ID" value="PAB58126.1"/>
    <property type="molecule type" value="Genomic_DNA"/>
</dbReference>
<accession>A0A267MF04</accession>
<evidence type="ECO:0000256" key="3">
    <source>
        <dbReference type="ARBA" id="ARBA00005404"/>
    </source>
</evidence>
<evidence type="ECO:0000256" key="1">
    <source>
        <dbReference type="ARBA" id="ARBA00001966"/>
    </source>
</evidence>
<dbReference type="InterPro" id="IPR003149">
    <property type="entry name" value="Fe_hydrogenase_ssu"/>
</dbReference>
<dbReference type="CDD" id="cd00207">
    <property type="entry name" value="fer2"/>
    <property type="match status" value="1"/>
</dbReference>
<feature type="domain" description="4Fe-4S His(Cys)3-ligated-type" evidence="16">
    <location>
        <begin position="80"/>
        <end position="119"/>
    </location>
</feature>
<comment type="cofactor">
    <cofactor evidence="13">
        <name>[2Fe-2S] cluster</name>
        <dbReference type="ChEBI" id="CHEBI:190135"/>
    </cofactor>
</comment>
<dbReference type="NCBIfam" id="TIGR02512">
    <property type="entry name" value="FeFe_hydrog_A"/>
    <property type="match status" value="1"/>
</dbReference>
<dbReference type="PROSITE" id="PS51379">
    <property type="entry name" value="4FE4S_FER_2"/>
    <property type="match status" value="2"/>
</dbReference>
<comment type="caution">
    <text evidence="17">The sequence shown here is derived from an EMBL/GenBank/DDBJ whole genome shotgun (WGS) entry which is preliminary data.</text>
</comment>
<gene>
    <name evidence="17" type="ORF">CCE28_16760</name>
</gene>